<evidence type="ECO:0000256" key="2">
    <source>
        <dbReference type="ARBA" id="ARBA00012479"/>
    </source>
</evidence>
<dbReference type="PANTHER" id="PTHR10061:SF0">
    <property type="entry name" value="S-FORMYLGLUTATHIONE HYDROLASE"/>
    <property type="match status" value="1"/>
</dbReference>
<dbReference type="Proteomes" id="UP000268093">
    <property type="component" value="Unassembled WGS sequence"/>
</dbReference>
<dbReference type="EMBL" id="RBNI01007735">
    <property type="protein sequence ID" value="RUP45134.1"/>
    <property type="molecule type" value="Genomic_DNA"/>
</dbReference>
<dbReference type="PANTHER" id="PTHR10061">
    <property type="entry name" value="S-FORMYLGLUTATHIONE HYDROLASE"/>
    <property type="match status" value="1"/>
</dbReference>
<dbReference type="InterPro" id="IPR014186">
    <property type="entry name" value="S-formylglutathione_hydrol"/>
</dbReference>
<evidence type="ECO:0000313" key="7">
    <source>
        <dbReference type="Proteomes" id="UP000268093"/>
    </source>
</evidence>
<dbReference type="Pfam" id="PF00756">
    <property type="entry name" value="Esterase"/>
    <property type="match status" value="1"/>
</dbReference>
<keyword evidence="7" id="KW-1185">Reference proteome</keyword>
<evidence type="ECO:0000256" key="3">
    <source>
        <dbReference type="ARBA" id="ARBA00016774"/>
    </source>
</evidence>
<sequence length="120" mass="13380">MSALTKLSRNKAYDGHITKYSHNSAELACTMQLNVFLPKAADHGKVPAIYCLAGLTCTEDNFAQKAGALREAAKHGLALIFPDTSPSEFHDWPRWQEWCRRKKGVEANVRMNNASFLGSR</sequence>
<evidence type="ECO:0000256" key="4">
    <source>
        <dbReference type="ARBA" id="ARBA00022487"/>
    </source>
</evidence>
<evidence type="ECO:0000313" key="6">
    <source>
        <dbReference type="EMBL" id="RUP45134.1"/>
    </source>
</evidence>
<reference evidence="6 7" key="1">
    <citation type="journal article" date="2018" name="New Phytol.">
        <title>Phylogenomics of Endogonaceae and evolution of mycorrhizas within Mucoromycota.</title>
        <authorList>
            <person name="Chang Y."/>
            <person name="Desiro A."/>
            <person name="Na H."/>
            <person name="Sandor L."/>
            <person name="Lipzen A."/>
            <person name="Clum A."/>
            <person name="Barry K."/>
            <person name="Grigoriev I.V."/>
            <person name="Martin F.M."/>
            <person name="Stajich J.E."/>
            <person name="Smith M.E."/>
            <person name="Bonito G."/>
            <person name="Spatafora J.W."/>
        </authorList>
    </citation>
    <scope>NUCLEOTIDE SEQUENCE [LARGE SCALE GENOMIC DNA]</scope>
    <source>
        <strain evidence="6 7">GMNB39</strain>
    </source>
</reference>
<dbReference type="GO" id="GO:0005829">
    <property type="term" value="C:cytosol"/>
    <property type="evidence" value="ECO:0007669"/>
    <property type="project" value="TreeGrafter"/>
</dbReference>
<dbReference type="SUPFAM" id="SSF53474">
    <property type="entry name" value="alpha/beta-Hydrolases"/>
    <property type="match status" value="1"/>
</dbReference>
<comment type="caution">
    <text evidence="6">The sequence shown here is derived from an EMBL/GenBank/DDBJ whole genome shotgun (WGS) entry which is preliminary data.</text>
</comment>
<dbReference type="GO" id="GO:0018738">
    <property type="term" value="F:S-formylglutathione hydrolase activity"/>
    <property type="evidence" value="ECO:0007669"/>
    <property type="project" value="UniProtKB-EC"/>
</dbReference>
<protein>
    <recommendedName>
        <fullName evidence="3">S-formylglutathione hydrolase</fullName>
        <ecNumber evidence="2">3.1.2.12</ecNumber>
    </recommendedName>
</protein>
<name>A0A433D2S2_9FUNG</name>
<evidence type="ECO:0000256" key="1">
    <source>
        <dbReference type="ARBA" id="ARBA00005622"/>
    </source>
</evidence>
<dbReference type="GO" id="GO:0046294">
    <property type="term" value="P:formaldehyde catabolic process"/>
    <property type="evidence" value="ECO:0007669"/>
    <property type="project" value="InterPro"/>
</dbReference>
<keyword evidence="5 6" id="KW-0378">Hydrolase</keyword>
<dbReference type="InterPro" id="IPR000801">
    <property type="entry name" value="Esterase-like"/>
</dbReference>
<comment type="similarity">
    <text evidence="1">Belongs to the esterase D family.</text>
</comment>
<dbReference type="GO" id="GO:0052689">
    <property type="term" value="F:carboxylic ester hydrolase activity"/>
    <property type="evidence" value="ECO:0007669"/>
    <property type="project" value="UniProtKB-KW"/>
</dbReference>
<proteinExistence type="inferred from homology"/>
<organism evidence="6 7">
    <name type="scientific">Jimgerdemannia flammicorona</name>
    <dbReference type="NCBI Taxonomy" id="994334"/>
    <lineage>
        <taxon>Eukaryota</taxon>
        <taxon>Fungi</taxon>
        <taxon>Fungi incertae sedis</taxon>
        <taxon>Mucoromycota</taxon>
        <taxon>Mucoromycotina</taxon>
        <taxon>Endogonomycetes</taxon>
        <taxon>Endogonales</taxon>
        <taxon>Endogonaceae</taxon>
        <taxon>Jimgerdemannia</taxon>
    </lineage>
</organism>
<dbReference type="Gene3D" id="3.40.50.1820">
    <property type="entry name" value="alpha/beta hydrolase"/>
    <property type="match status" value="1"/>
</dbReference>
<accession>A0A433D2S2</accession>
<dbReference type="InterPro" id="IPR029058">
    <property type="entry name" value="AB_hydrolase_fold"/>
</dbReference>
<dbReference type="AlphaFoldDB" id="A0A433D2S2"/>
<gene>
    <name evidence="6" type="ORF">BC936DRAFT_148567</name>
</gene>
<keyword evidence="4" id="KW-0719">Serine esterase</keyword>
<evidence type="ECO:0000256" key="5">
    <source>
        <dbReference type="ARBA" id="ARBA00022801"/>
    </source>
</evidence>
<dbReference type="EC" id="3.1.2.12" evidence="2"/>
<dbReference type="OrthoDB" id="420518at2759"/>